<evidence type="ECO:0000259" key="3">
    <source>
        <dbReference type="PROSITE" id="PS50235"/>
    </source>
</evidence>
<dbReference type="InterPro" id="IPR001394">
    <property type="entry name" value="Peptidase_C19_UCH"/>
</dbReference>
<dbReference type="STRING" id="30732.ENSOMEP00000012817"/>
<dbReference type="InterPro" id="IPR018200">
    <property type="entry name" value="USP_CS"/>
</dbReference>
<reference evidence="4" key="2">
    <citation type="submission" date="2025-09" db="UniProtKB">
        <authorList>
            <consortium name="Ensembl"/>
        </authorList>
    </citation>
    <scope>IDENTIFICATION</scope>
</reference>
<feature type="region of interest" description="Disordered" evidence="2">
    <location>
        <begin position="290"/>
        <end position="413"/>
    </location>
</feature>
<sequence>MVEPPDPKVSYNGLMNHGATCYLNSVLQVLFMTEDFREAVNSHSNHKFIDHHLKDLFDRLKKEISDTFKILKVLDINTVNQQQDAAEYCQKILKLTSPEAAKIFHAELTNRRFCSSCETETDTDESFWILPLSLVDSSNEVYSVEDGIHDFFKESYFTGEDQMYCEHCDTKVDARTKYVVKHHPEVLILLLKRFDFSYRYMMYVKINDRVDVQTTLKIPENQTYELYAVVDHVGDLRSGHYTSRIRSQVDQRWYQFDDTWVRQIADNINICSAGSKTAFLLFYRKKDTSLKESSNSHNHHPTPKLKDEAKNQNNDQTNIEDTTLSASSSPKHQQICVPDNPDPAERNGDEDMRRRSNRDEPEDGARIKHKEDKTLKKPKRSKTKKKKRDEQVGELSEEIKKPPAHDEPKIDVLKKPVADLKQHSKTYDVRITGLPIKLQSTTANGNNAPNPGELDGISVIRQVESFLQSKGISLDVNNIITCYTIPKKQKPNKPVIIVSFKNQQDKQDLLKQKQKLKETDVYMSEQLTKKKAEIATNARHLKRQKIIQDTWIKNNQIFIKLNGSAKKVKVVNNMEDFDRYLGIFVRPNTS</sequence>
<keyword evidence="5" id="KW-1185">Reference proteome</keyword>
<dbReference type="GO" id="GO:0004843">
    <property type="term" value="F:cysteine-type deubiquitinase activity"/>
    <property type="evidence" value="ECO:0007669"/>
    <property type="project" value="UniProtKB-UniRule"/>
</dbReference>
<dbReference type="Pfam" id="PF00443">
    <property type="entry name" value="UCH"/>
    <property type="match status" value="1"/>
</dbReference>
<dbReference type="GO" id="GO:0016579">
    <property type="term" value="P:protein deubiquitination"/>
    <property type="evidence" value="ECO:0007669"/>
    <property type="project" value="InterPro"/>
</dbReference>
<comment type="similarity">
    <text evidence="1">Belongs to the peptidase C19 family.</text>
</comment>
<dbReference type="InterPro" id="IPR028889">
    <property type="entry name" value="USP"/>
</dbReference>
<evidence type="ECO:0000313" key="4">
    <source>
        <dbReference type="Ensembl" id="ENSOMEP00000012817.1"/>
    </source>
</evidence>
<dbReference type="Gene3D" id="3.90.70.10">
    <property type="entry name" value="Cysteine proteinases"/>
    <property type="match status" value="1"/>
</dbReference>
<dbReference type="InterPro" id="IPR050164">
    <property type="entry name" value="Peptidase_C19"/>
</dbReference>
<dbReference type="Ensembl" id="ENSOMET00000020279.1">
    <property type="protein sequence ID" value="ENSOMEP00000012817.1"/>
    <property type="gene ID" value="ENSOMEG00000014226.1"/>
</dbReference>
<dbReference type="GO" id="GO:0005829">
    <property type="term" value="C:cytosol"/>
    <property type="evidence" value="ECO:0007669"/>
    <property type="project" value="TreeGrafter"/>
</dbReference>
<dbReference type="GeneID" id="112156299"/>
<dbReference type="OrthoDB" id="292964at2759"/>
<keyword evidence="1" id="KW-0645">Protease</keyword>
<evidence type="ECO:0000256" key="2">
    <source>
        <dbReference type="SAM" id="MobiDB-lite"/>
    </source>
</evidence>
<organism evidence="4 5">
    <name type="scientific">Oryzias melastigma</name>
    <name type="common">Marine medaka</name>
    <dbReference type="NCBI Taxonomy" id="30732"/>
    <lineage>
        <taxon>Eukaryota</taxon>
        <taxon>Metazoa</taxon>
        <taxon>Chordata</taxon>
        <taxon>Craniata</taxon>
        <taxon>Vertebrata</taxon>
        <taxon>Euteleostomi</taxon>
        <taxon>Actinopterygii</taxon>
        <taxon>Neopterygii</taxon>
        <taxon>Teleostei</taxon>
        <taxon>Neoteleostei</taxon>
        <taxon>Acanthomorphata</taxon>
        <taxon>Ovalentaria</taxon>
        <taxon>Atherinomorphae</taxon>
        <taxon>Beloniformes</taxon>
        <taxon>Adrianichthyidae</taxon>
        <taxon>Oryziinae</taxon>
        <taxon>Oryzias</taxon>
    </lineage>
</organism>
<feature type="compositionally biased region" description="Basic and acidic residues" evidence="2">
    <location>
        <begin position="343"/>
        <end position="375"/>
    </location>
</feature>
<dbReference type="GeneTree" id="ENSGT00940000174852"/>
<dbReference type="InterPro" id="IPR038765">
    <property type="entry name" value="Papain-like_cys_pep_sf"/>
</dbReference>
<dbReference type="Proteomes" id="UP000261560">
    <property type="component" value="Unplaced"/>
</dbReference>
<comment type="catalytic activity">
    <reaction evidence="1">
        <text>Thiol-dependent hydrolysis of ester, thioester, amide, peptide and isopeptide bonds formed by the C-terminal Gly of ubiquitin (a 76-residue protein attached to proteins as an intracellular targeting signal).</text>
        <dbReference type="EC" id="3.4.19.12"/>
    </reaction>
</comment>
<dbReference type="PANTHER" id="PTHR24006">
    <property type="entry name" value="UBIQUITIN CARBOXYL-TERMINAL HYDROLASE"/>
    <property type="match status" value="1"/>
</dbReference>
<evidence type="ECO:0000313" key="5">
    <source>
        <dbReference type="Proteomes" id="UP000261560"/>
    </source>
</evidence>
<feature type="domain" description="USP" evidence="3">
    <location>
        <begin position="12"/>
        <end position="286"/>
    </location>
</feature>
<dbReference type="PANTHER" id="PTHR24006:SF899">
    <property type="entry name" value="UBIQUITIN CARBOXYL-TERMINAL HYDROLASE"/>
    <property type="match status" value="1"/>
</dbReference>
<dbReference type="PROSITE" id="PS50235">
    <property type="entry name" value="USP_3"/>
    <property type="match status" value="1"/>
</dbReference>
<dbReference type="AlphaFoldDB" id="A0A3B3C6V7"/>
<dbReference type="SUPFAM" id="SSF54001">
    <property type="entry name" value="Cysteine proteinases"/>
    <property type="match status" value="1"/>
</dbReference>
<feature type="compositionally biased region" description="Basic and acidic residues" evidence="2">
    <location>
        <begin position="397"/>
        <end position="413"/>
    </location>
</feature>
<dbReference type="PROSITE" id="PS00973">
    <property type="entry name" value="USP_2"/>
    <property type="match status" value="1"/>
</dbReference>
<dbReference type="GO" id="GO:0006508">
    <property type="term" value="P:proteolysis"/>
    <property type="evidence" value="ECO:0007669"/>
    <property type="project" value="UniProtKB-KW"/>
</dbReference>
<keyword evidence="1" id="KW-0378">Hydrolase</keyword>
<dbReference type="EC" id="3.4.19.12" evidence="1"/>
<dbReference type="PROSITE" id="PS00972">
    <property type="entry name" value="USP_1"/>
    <property type="match status" value="1"/>
</dbReference>
<dbReference type="OMA" id="ARIKHKE"/>
<keyword evidence="1" id="KW-0833">Ubl conjugation pathway</keyword>
<accession>A0A3B3C6V7</accession>
<dbReference type="KEGG" id="oml:112156299"/>
<dbReference type="PaxDb" id="30732-ENSOMEP00000012817"/>
<protein>
    <recommendedName>
        <fullName evidence="1">Ubiquitin carboxyl-terminal hydrolase</fullName>
        <ecNumber evidence="1">3.4.19.12</ecNumber>
    </recommendedName>
</protein>
<name>A0A3B3C6V7_ORYME</name>
<feature type="compositionally biased region" description="Polar residues" evidence="2">
    <location>
        <begin position="311"/>
        <end position="332"/>
    </location>
</feature>
<dbReference type="RefSeq" id="XP_036072499.1">
    <property type="nucleotide sequence ID" value="XM_036216606.1"/>
</dbReference>
<dbReference type="GO" id="GO:0005634">
    <property type="term" value="C:nucleus"/>
    <property type="evidence" value="ECO:0007669"/>
    <property type="project" value="TreeGrafter"/>
</dbReference>
<reference evidence="4" key="1">
    <citation type="submission" date="2025-08" db="UniProtKB">
        <authorList>
            <consortium name="Ensembl"/>
        </authorList>
    </citation>
    <scope>IDENTIFICATION</scope>
</reference>
<proteinExistence type="inferred from homology"/>
<keyword evidence="1" id="KW-0788">Thiol protease</keyword>
<evidence type="ECO:0000256" key="1">
    <source>
        <dbReference type="RuleBase" id="RU366025"/>
    </source>
</evidence>
<feature type="compositionally biased region" description="Basic residues" evidence="2">
    <location>
        <begin position="376"/>
        <end position="387"/>
    </location>
</feature>